<reference evidence="2 3" key="1">
    <citation type="journal article" date="2014" name="Genome Announc.">
        <title>Genome Sequence of Gammaproteobacterial Pseudohaliea rubra Type Strain DSM 19751, Isolated from Coastal Seawater of the Mediterranean Sea.</title>
        <authorList>
            <person name="Spring S."/>
            <person name="Fiebig A."/>
            <person name="Riedel T."/>
            <person name="Goker M."/>
            <person name="Klenk H.P."/>
        </authorList>
    </citation>
    <scope>NUCLEOTIDE SEQUENCE [LARGE SCALE GENOMIC DNA]</scope>
    <source>
        <strain evidence="2 3">DSM 19751</strain>
    </source>
</reference>
<evidence type="ECO:0000313" key="2">
    <source>
        <dbReference type="EMBL" id="KGE03655.1"/>
    </source>
</evidence>
<protein>
    <submittedName>
        <fullName evidence="2">Uncharacterized protein</fullName>
    </submittedName>
</protein>
<organism evidence="2 3">
    <name type="scientific">Pseudohaliea rubra DSM 19751</name>
    <dbReference type="NCBI Taxonomy" id="1265313"/>
    <lineage>
        <taxon>Bacteria</taxon>
        <taxon>Pseudomonadati</taxon>
        <taxon>Pseudomonadota</taxon>
        <taxon>Gammaproteobacteria</taxon>
        <taxon>Cellvibrionales</taxon>
        <taxon>Halieaceae</taxon>
        <taxon>Pseudohaliea</taxon>
    </lineage>
</organism>
<dbReference type="STRING" id="1265313.HRUBRA_01746"/>
<name>A0A095VQL9_9GAMM</name>
<gene>
    <name evidence="2" type="ORF">HRUBRA_01746</name>
</gene>
<dbReference type="HOGENOM" id="CLU_731089_0_0_6"/>
<evidence type="ECO:0000313" key="3">
    <source>
        <dbReference type="Proteomes" id="UP000029640"/>
    </source>
</evidence>
<sequence>MTLILLGLATFGALAVASGTLSSHRGAGTDQRGKEVYAVATGGLNHALAWFEEHAGSLAFSDDDAGGVWRSAGAGTTSPVTATAYVDKSLGTDAYDLAIEYELLSTLSATDPSDPLLVRARATGRAEGDSHVQRTVSVDLLLTRKSVFSPLFAAAIDSFSAPAVLVEDGLSGITGTPEAYPLVDDGIAIGITRGGTADVATGNLSLEDGGKVGALSGTPSLSEAVFGLSPSGYDGDGNPVGANAAEQMLRALAERHPDAVKVVDSSANWHQSLGSADEPVIVFFTEEAGCPKINGNTTIHGLVYFETRDCQANGWGKATIYGSVAFAGAPTKLSANTEFHARQLDFSYLAEAEGGGNRFALGLAKAELVRIPGSWRDF</sequence>
<feature type="signal peptide" evidence="1">
    <location>
        <begin position="1"/>
        <end position="17"/>
    </location>
</feature>
<accession>A0A095VQL9</accession>
<comment type="caution">
    <text evidence="2">The sequence shown here is derived from an EMBL/GenBank/DDBJ whole genome shotgun (WGS) entry which is preliminary data.</text>
</comment>
<proteinExistence type="predicted"/>
<dbReference type="eggNOG" id="ENOG5032V13">
    <property type="taxonomic scope" value="Bacteria"/>
</dbReference>
<keyword evidence="1" id="KW-0732">Signal</keyword>
<keyword evidence="3" id="KW-1185">Reference proteome</keyword>
<dbReference type="Proteomes" id="UP000029640">
    <property type="component" value="Unassembled WGS sequence"/>
</dbReference>
<dbReference type="EMBL" id="AUVB01000053">
    <property type="protein sequence ID" value="KGE03655.1"/>
    <property type="molecule type" value="Genomic_DNA"/>
</dbReference>
<feature type="chain" id="PRO_5001912037" evidence="1">
    <location>
        <begin position="18"/>
        <end position="378"/>
    </location>
</feature>
<dbReference type="AlphaFoldDB" id="A0A095VQL9"/>
<evidence type="ECO:0000256" key="1">
    <source>
        <dbReference type="SAM" id="SignalP"/>
    </source>
</evidence>